<dbReference type="GO" id="GO:0015179">
    <property type="term" value="F:L-amino acid transmembrane transporter activity"/>
    <property type="evidence" value="ECO:0007669"/>
    <property type="project" value="TreeGrafter"/>
</dbReference>
<keyword evidence="8" id="KW-1185">Reference proteome</keyword>
<keyword evidence="4 5" id="KW-0472">Membrane</keyword>
<gene>
    <name evidence="7" type="primary">AAP3</name>
    <name evidence="7" type="ORF">SNEC2469_LOCUS17152</name>
</gene>
<evidence type="ECO:0000313" key="7">
    <source>
        <dbReference type="EMBL" id="CAE7597605.1"/>
    </source>
</evidence>
<feature type="transmembrane region" description="Helical" evidence="5">
    <location>
        <begin position="12"/>
        <end position="32"/>
    </location>
</feature>
<evidence type="ECO:0000313" key="8">
    <source>
        <dbReference type="Proteomes" id="UP000601435"/>
    </source>
</evidence>
<evidence type="ECO:0000256" key="2">
    <source>
        <dbReference type="ARBA" id="ARBA00022692"/>
    </source>
</evidence>
<feature type="transmembrane region" description="Helical" evidence="5">
    <location>
        <begin position="121"/>
        <end position="141"/>
    </location>
</feature>
<feature type="transmembrane region" description="Helical" evidence="5">
    <location>
        <begin position="491"/>
        <end position="513"/>
    </location>
</feature>
<keyword evidence="2 5" id="KW-0812">Transmembrane</keyword>
<dbReference type="AlphaFoldDB" id="A0A812V247"/>
<feature type="domain" description="Amino acid transporter transmembrane" evidence="6">
    <location>
        <begin position="7"/>
        <end position="371"/>
    </location>
</feature>
<dbReference type="EMBL" id="CAJNJA010028253">
    <property type="protein sequence ID" value="CAE7597605.1"/>
    <property type="molecule type" value="Genomic_DNA"/>
</dbReference>
<comment type="caution">
    <text evidence="7">The sequence shown here is derived from an EMBL/GenBank/DDBJ whole genome shotgun (WGS) entry which is preliminary data.</text>
</comment>
<feature type="transmembrane region" description="Helical" evidence="5">
    <location>
        <begin position="231"/>
        <end position="254"/>
    </location>
</feature>
<comment type="subcellular location">
    <subcellularLocation>
        <location evidence="1">Membrane</location>
        <topology evidence="1">Multi-pass membrane protein</topology>
    </subcellularLocation>
</comment>
<dbReference type="PANTHER" id="PTHR22950">
    <property type="entry name" value="AMINO ACID TRANSPORTER"/>
    <property type="match status" value="1"/>
</dbReference>
<feature type="transmembrane region" description="Helical" evidence="5">
    <location>
        <begin position="93"/>
        <end position="115"/>
    </location>
</feature>
<dbReference type="GO" id="GO:0016020">
    <property type="term" value="C:membrane"/>
    <property type="evidence" value="ECO:0007669"/>
    <property type="project" value="UniProtKB-SubCell"/>
</dbReference>
<organism evidence="7 8">
    <name type="scientific">Symbiodinium necroappetens</name>
    <dbReference type="NCBI Taxonomy" id="1628268"/>
    <lineage>
        <taxon>Eukaryota</taxon>
        <taxon>Sar</taxon>
        <taxon>Alveolata</taxon>
        <taxon>Dinophyceae</taxon>
        <taxon>Suessiales</taxon>
        <taxon>Symbiodiniaceae</taxon>
        <taxon>Symbiodinium</taxon>
    </lineage>
</organism>
<name>A0A812V247_9DINO</name>
<feature type="transmembrane region" description="Helical" evidence="5">
    <location>
        <begin position="459"/>
        <end position="479"/>
    </location>
</feature>
<evidence type="ECO:0000256" key="3">
    <source>
        <dbReference type="ARBA" id="ARBA00022989"/>
    </source>
</evidence>
<dbReference type="InterPro" id="IPR013057">
    <property type="entry name" value="AA_transpt_TM"/>
</dbReference>
<feature type="transmembrane region" description="Helical" evidence="5">
    <location>
        <begin position="38"/>
        <end position="59"/>
    </location>
</feature>
<dbReference type="Proteomes" id="UP000601435">
    <property type="component" value="Unassembled WGS sequence"/>
</dbReference>
<sequence>MESAHRGSHWLGTSWIMLTDIVGTSVLTFAGVAAQLGWVWTIVFIVTLAPVAIYTALLMSRTASALAKLPGGARPASMGEAARMTLGGDKAASATYFAVYGFAFLGQSSYILVLGQCLQGVFFQSQLCLPTATALSCLMCLPIGVSVRHLSDSVALCFLNLFLIVAVLAIVMAKMYLDGRPAEVNTFAFAEGLSFWTVFGAASNVVYSYAGHWLYFELMADMQTPEDFPRVFLINAPLQVFLYLLVACWGYHFAGDKAEGYFLDNLPDGEPYRWASILLFAHVAIAFLVKNVVICRALHERLAPSRVNTGFRESGGVRAQAEFSAIVVFIFTIGCLIANSIPFFSDMLALIGSLLSGPISFLLPIAFWIGTRRALAVAEQMSVRSGSCELGEMNGEEASESEQGSWFRWGHLDLVKVTSGQGPELQELPRAVRAPQAPKQQSFPDSAYLYVSNLVRGVWVWYGAVLTLLRVCPCCGVVMPRAARSDILPCAAIAAFILVTMGLGTSHTVNEIFENIRKYGRPFDCQARHARTGDLLQSVLNGFFLLE</sequence>
<evidence type="ECO:0000259" key="6">
    <source>
        <dbReference type="Pfam" id="PF01490"/>
    </source>
</evidence>
<feature type="transmembrane region" description="Helical" evidence="5">
    <location>
        <begin position="319"/>
        <end position="341"/>
    </location>
</feature>
<feature type="transmembrane region" description="Helical" evidence="5">
    <location>
        <begin position="193"/>
        <end position="210"/>
    </location>
</feature>
<feature type="transmembrane region" description="Helical" evidence="5">
    <location>
        <begin position="274"/>
        <end position="298"/>
    </location>
</feature>
<proteinExistence type="predicted"/>
<feature type="transmembrane region" description="Helical" evidence="5">
    <location>
        <begin position="347"/>
        <end position="369"/>
    </location>
</feature>
<keyword evidence="3 5" id="KW-1133">Transmembrane helix</keyword>
<evidence type="ECO:0000256" key="4">
    <source>
        <dbReference type="ARBA" id="ARBA00023136"/>
    </source>
</evidence>
<reference evidence="7" key="1">
    <citation type="submission" date="2021-02" db="EMBL/GenBank/DDBJ databases">
        <authorList>
            <person name="Dougan E. K."/>
            <person name="Rhodes N."/>
            <person name="Thang M."/>
            <person name="Chan C."/>
        </authorList>
    </citation>
    <scope>NUCLEOTIDE SEQUENCE</scope>
</reference>
<evidence type="ECO:0000256" key="1">
    <source>
        <dbReference type="ARBA" id="ARBA00004141"/>
    </source>
</evidence>
<protein>
    <submittedName>
        <fullName evidence="7">AAP3 protein</fullName>
    </submittedName>
</protein>
<dbReference type="PANTHER" id="PTHR22950:SF461">
    <property type="entry name" value="AMINO ACID TRANSPORTER TRANSMEMBRANE DOMAIN-CONTAINING PROTEIN"/>
    <property type="match status" value="1"/>
</dbReference>
<feature type="transmembrane region" description="Helical" evidence="5">
    <location>
        <begin position="153"/>
        <end position="173"/>
    </location>
</feature>
<evidence type="ECO:0000256" key="5">
    <source>
        <dbReference type="SAM" id="Phobius"/>
    </source>
</evidence>
<dbReference type="OrthoDB" id="294730at2759"/>
<dbReference type="Pfam" id="PF01490">
    <property type="entry name" value="Aa_trans"/>
    <property type="match status" value="1"/>
</dbReference>
<accession>A0A812V247</accession>